<dbReference type="EC" id="4.2.99.18" evidence="4"/>
<feature type="domain" description="Helix-hairpin-helix DNA-binding motif class 1" evidence="18">
    <location>
        <begin position="95"/>
        <end position="114"/>
    </location>
</feature>
<evidence type="ECO:0000259" key="20">
    <source>
        <dbReference type="SMART" id="SM00483"/>
    </source>
</evidence>
<comment type="subcellular location">
    <subcellularLocation>
        <location evidence="2">Cytoplasm</location>
    </subcellularLocation>
</comment>
<dbReference type="SMART" id="SM00483">
    <property type="entry name" value="POLXc"/>
    <property type="match status" value="1"/>
</dbReference>
<evidence type="ECO:0000256" key="4">
    <source>
        <dbReference type="ARBA" id="ARBA00012720"/>
    </source>
</evidence>
<evidence type="ECO:0000256" key="1">
    <source>
        <dbReference type="ARBA" id="ARBA00001946"/>
    </source>
</evidence>
<dbReference type="InterPro" id="IPR022311">
    <property type="entry name" value="PolX-like"/>
</dbReference>
<dbReference type="GO" id="GO:0006281">
    <property type="term" value="P:DNA repair"/>
    <property type="evidence" value="ECO:0007669"/>
    <property type="project" value="InterPro"/>
</dbReference>
<dbReference type="Gene3D" id="3.30.210.10">
    <property type="entry name" value="DNA polymerase, thumb domain"/>
    <property type="match status" value="1"/>
</dbReference>
<dbReference type="EC" id="2.7.7.7" evidence="3"/>
<dbReference type="InterPro" id="IPR002054">
    <property type="entry name" value="DNA-dir_DNA_pol_X"/>
</dbReference>
<evidence type="ECO:0000313" key="21">
    <source>
        <dbReference type="EMBL" id="OHA68599.1"/>
    </source>
</evidence>
<dbReference type="SUPFAM" id="SSF81301">
    <property type="entry name" value="Nucleotidyltransferase"/>
    <property type="match status" value="1"/>
</dbReference>
<evidence type="ECO:0000259" key="19">
    <source>
        <dbReference type="SMART" id="SM00481"/>
    </source>
</evidence>
<dbReference type="Gene3D" id="1.10.150.20">
    <property type="entry name" value="5' to 3' exonuclease, C-terminal subdomain"/>
    <property type="match status" value="1"/>
</dbReference>
<sequence length="540" mass="60413">MALESLGEDVETLHKREGMKGLETIPGVGKGIAEKIEEYLKTGEVKEYEKMRKDMPVNMDELGLVEGVGPKMMRDLWKYLKVKDLKTLEAAAKAGKIQKLPGFGLKTEQNILHGIEFAKKSGGRWLLGTIYPYMEEIVATLKDSKLLKEAVAAGSIRRMKETIGDVDILVTTKKPKEIIEYFLSRVKYSKLWGKGPTKVSLRTLQGFDIDVRVLDEEVFGAGLQYFTGSKEHNVKLRTHAIQKGYKLSEYGLFKGKKRIACKTEEEVYKALGMPYIEPEMREDAGEIEAALAGNLPNVLPYDSLRGDLQIQTDWSDGNNSIEEMAREARAQGLEYIAITDHTRDLAMTGGSDEKKLLRQMAAIDKLNKKLSGIRILKGAEVNIRRDGTLDVANGVLAKLDVVGVSVHSLFKMTQKDMTERIMRAMKNPHVDIVFHPTGRLIHKREPYALDMDALIGEAKKTGVVLEVNASPLRLDLKDTDIKKAVDAGVKLVIDSDSHKKEHIKFLKFGIAQARRGWAEKKDILNTLPLGQLLDFLRAKG</sequence>
<dbReference type="SUPFAM" id="SSF47802">
    <property type="entry name" value="DNA polymerase beta, N-terminal domain-like"/>
    <property type="match status" value="1"/>
</dbReference>
<dbReference type="EMBL" id="MHTY01000021">
    <property type="protein sequence ID" value="OHA68599.1"/>
    <property type="molecule type" value="Genomic_DNA"/>
</dbReference>
<dbReference type="InterPro" id="IPR050243">
    <property type="entry name" value="PHP_phosphatase"/>
</dbReference>
<name>A0A1G2R8A1_9BACT</name>
<evidence type="ECO:0000256" key="15">
    <source>
        <dbReference type="ARBA" id="ARBA00044678"/>
    </source>
</evidence>
<evidence type="ECO:0000256" key="13">
    <source>
        <dbReference type="ARBA" id="ARBA00035726"/>
    </source>
</evidence>
<dbReference type="PRINTS" id="PR00870">
    <property type="entry name" value="DNAPOLXBETA"/>
</dbReference>
<dbReference type="CDD" id="cd00141">
    <property type="entry name" value="NT_POLXc"/>
    <property type="match status" value="1"/>
</dbReference>
<dbReference type="GO" id="GO:0140078">
    <property type="term" value="F:class I DNA-(apurinic or apyrimidinic site) endonuclease activity"/>
    <property type="evidence" value="ECO:0007669"/>
    <property type="project" value="UniProtKB-EC"/>
</dbReference>
<feature type="domain" description="Helix-hairpin-helix DNA-binding motif class 1" evidence="18">
    <location>
        <begin position="60"/>
        <end position="79"/>
    </location>
</feature>
<evidence type="ECO:0000256" key="11">
    <source>
        <dbReference type="ARBA" id="ARBA00023053"/>
    </source>
</evidence>
<dbReference type="SMART" id="SM00278">
    <property type="entry name" value="HhH1"/>
    <property type="match status" value="3"/>
</dbReference>
<dbReference type="PANTHER" id="PTHR36928:SF1">
    <property type="entry name" value="PHOSPHATASE YCDX-RELATED"/>
    <property type="match status" value="1"/>
</dbReference>
<dbReference type="GO" id="GO:0005829">
    <property type="term" value="C:cytosol"/>
    <property type="evidence" value="ECO:0007669"/>
    <property type="project" value="TreeGrafter"/>
</dbReference>
<keyword evidence="8" id="KW-0548">Nucleotidyltransferase</keyword>
<comment type="function">
    <text evidence="16">Repair polymerase that plays a key role in base-excision repair. During this process, the damaged base is excised by specific DNA glycosylases, the DNA backbone is nicked at the abasic site by an apurinic/apyrimidic (AP) endonuclease, and POLB removes 5'-deoxyribose-phosphate from the preincised AP site acting as a 5'-deoxyribose-phosphate lyase (5'-dRP lyase); through its DNA polymerase activity, it adds one nucleotide to the 3' end of the arising single-nucleotide gap. Conducts 'gap-filling' DNA synthesis in a stepwise distributive fashion rather than in a processive fashion as for other DNA polymerases. It is also able to cleave sugar-phosphate bonds 3' to an intact AP site, acting as an AP lyase.</text>
</comment>
<comment type="cofactor">
    <cofactor evidence="1">
        <name>Mg(2+)</name>
        <dbReference type="ChEBI" id="CHEBI:18420"/>
    </cofactor>
</comment>
<dbReference type="InterPro" id="IPR037160">
    <property type="entry name" value="DNA_Pol_thumb_sf"/>
</dbReference>
<dbReference type="InterPro" id="IPR027421">
    <property type="entry name" value="DNA_pol_lamdba_lyase_dom_sf"/>
</dbReference>
<keyword evidence="7" id="KW-0808">Transferase</keyword>
<feature type="domain" description="DNA-directed DNA polymerase X" evidence="20">
    <location>
        <begin position="1"/>
        <end position="282"/>
    </location>
</feature>
<feature type="domain" description="Helix-hairpin-helix DNA-binding motif class 1" evidence="18">
    <location>
        <begin position="20"/>
        <end position="39"/>
    </location>
</feature>
<dbReference type="InterPro" id="IPR003141">
    <property type="entry name" value="Pol/His_phosphatase_N"/>
</dbReference>
<comment type="catalytic activity">
    <reaction evidence="14">
        <text>2'-deoxyribonucleotide-(2'-deoxyribose 5'-phosphate)-2'-deoxyribonucleotide-DNA = a 3'-end 2'-deoxyribonucleotide-(2,3-dehydro-2,3-deoxyribose 5'-phosphate)-DNA + a 5'-end 5'-phospho-2'-deoxyribonucleoside-DNA + H(+)</text>
        <dbReference type="Rhea" id="RHEA:66592"/>
        <dbReference type="Rhea" id="RHEA-COMP:13180"/>
        <dbReference type="Rhea" id="RHEA-COMP:16897"/>
        <dbReference type="Rhea" id="RHEA-COMP:17067"/>
        <dbReference type="ChEBI" id="CHEBI:15378"/>
        <dbReference type="ChEBI" id="CHEBI:136412"/>
        <dbReference type="ChEBI" id="CHEBI:157695"/>
        <dbReference type="ChEBI" id="CHEBI:167181"/>
        <dbReference type="EC" id="4.2.99.18"/>
    </reaction>
</comment>
<dbReference type="GO" id="GO:0008270">
    <property type="term" value="F:zinc ion binding"/>
    <property type="evidence" value="ECO:0007669"/>
    <property type="project" value="TreeGrafter"/>
</dbReference>
<comment type="catalytic activity">
    <reaction evidence="17">
        <text>DNA(n) + a 2'-deoxyribonucleoside 5'-triphosphate = DNA(n+1) + diphosphate</text>
        <dbReference type="Rhea" id="RHEA:22508"/>
        <dbReference type="Rhea" id="RHEA-COMP:17339"/>
        <dbReference type="Rhea" id="RHEA-COMP:17340"/>
        <dbReference type="ChEBI" id="CHEBI:33019"/>
        <dbReference type="ChEBI" id="CHEBI:61560"/>
        <dbReference type="ChEBI" id="CHEBI:173112"/>
        <dbReference type="EC" id="2.7.7.7"/>
    </reaction>
</comment>
<dbReference type="Pfam" id="PF02811">
    <property type="entry name" value="PHP"/>
    <property type="match status" value="1"/>
</dbReference>
<keyword evidence="6" id="KW-0488">Methylation</keyword>
<comment type="catalytic activity">
    <reaction evidence="15">
        <text>a 5'-end 2'-deoxyribose-2'-deoxyribonucleotide-DNA = (2E,4S)-4-hydroxypenten-2-al-5-phosphate + a 5'-end 5'-phospho-2'-deoxyribonucleoside-DNA + H(+)</text>
        <dbReference type="Rhea" id="RHEA:76255"/>
        <dbReference type="Rhea" id="RHEA-COMP:13180"/>
        <dbReference type="Rhea" id="RHEA-COMP:18657"/>
        <dbReference type="ChEBI" id="CHEBI:15378"/>
        <dbReference type="ChEBI" id="CHEBI:136412"/>
        <dbReference type="ChEBI" id="CHEBI:195194"/>
        <dbReference type="ChEBI" id="CHEBI:195195"/>
    </reaction>
</comment>
<evidence type="ECO:0000256" key="16">
    <source>
        <dbReference type="ARBA" id="ARBA00045548"/>
    </source>
</evidence>
<dbReference type="GO" id="GO:0003887">
    <property type="term" value="F:DNA-directed DNA polymerase activity"/>
    <property type="evidence" value="ECO:0007669"/>
    <property type="project" value="UniProtKB-KW"/>
</dbReference>
<proteinExistence type="predicted"/>
<evidence type="ECO:0000256" key="17">
    <source>
        <dbReference type="ARBA" id="ARBA00049244"/>
    </source>
</evidence>
<keyword evidence="11" id="KW-0915">Sodium</keyword>
<evidence type="ECO:0000256" key="6">
    <source>
        <dbReference type="ARBA" id="ARBA00022481"/>
    </source>
</evidence>
<evidence type="ECO:0000256" key="8">
    <source>
        <dbReference type="ARBA" id="ARBA00022695"/>
    </source>
</evidence>
<dbReference type="NCBIfam" id="NF006375">
    <property type="entry name" value="PRK08609.1"/>
    <property type="match status" value="1"/>
</dbReference>
<evidence type="ECO:0000256" key="7">
    <source>
        <dbReference type="ARBA" id="ARBA00022679"/>
    </source>
</evidence>
<dbReference type="InterPro" id="IPR016195">
    <property type="entry name" value="Pol/histidinol_Pase-like"/>
</dbReference>
<dbReference type="Pfam" id="PF14520">
    <property type="entry name" value="HHH_5"/>
    <property type="match status" value="1"/>
</dbReference>
<evidence type="ECO:0000256" key="14">
    <source>
        <dbReference type="ARBA" id="ARBA00044632"/>
    </source>
</evidence>
<evidence type="ECO:0000256" key="2">
    <source>
        <dbReference type="ARBA" id="ARBA00004496"/>
    </source>
</evidence>
<dbReference type="GO" id="GO:0003677">
    <property type="term" value="F:DNA binding"/>
    <property type="evidence" value="ECO:0007669"/>
    <property type="project" value="InterPro"/>
</dbReference>
<dbReference type="Proteomes" id="UP000178529">
    <property type="component" value="Unassembled WGS sequence"/>
</dbReference>
<dbReference type="InterPro" id="IPR002008">
    <property type="entry name" value="DNA_pol_X_beta-like"/>
</dbReference>
<dbReference type="InterPro" id="IPR003583">
    <property type="entry name" value="Hlx-hairpin-Hlx_DNA-bd_motif"/>
</dbReference>
<dbReference type="SMART" id="SM00481">
    <property type="entry name" value="POLIIIAc"/>
    <property type="match status" value="1"/>
</dbReference>
<evidence type="ECO:0000256" key="10">
    <source>
        <dbReference type="ARBA" id="ARBA00022932"/>
    </source>
</evidence>
<dbReference type="PANTHER" id="PTHR36928">
    <property type="entry name" value="PHOSPHATASE YCDX-RELATED"/>
    <property type="match status" value="1"/>
</dbReference>
<dbReference type="InterPro" id="IPR004013">
    <property type="entry name" value="PHP_dom"/>
</dbReference>
<dbReference type="PIRSF" id="PIRSF005047">
    <property type="entry name" value="UCP005047_YshC"/>
    <property type="match status" value="1"/>
</dbReference>
<dbReference type="InterPro" id="IPR029398">
    <property type="entry name" value="PolB_thumb"/>
</dbReference>
<feature type="domain" description="Polymerase/histidinol phosphatase N-terminal" evidence="19">
    <location>
        <begin position="306"/>
        <end position="385"/>
    </location>
</feature>
<dbReference type="Gene3D" id="1.10.150.110">
    <property type="entry name" value="DNA polymerase beta, N-terminal domain-like"/>
    <property type="match status" value="1"/>
</dbReference>
<evidence type="ECO:0000256" key="3">
    <source>
        <dbReference type="ARBA" id="ARBA00012417"/>
    </source>
</evidence>
<dbReference type="Gene3D" id="3.30.460.10">
    <property type="entry name" value="Beta Polymerase, domain 2"/>
    <property type="match status" value="1"/>
</dbReference>
<keyword evidence="10" id="KW-0239">DNA-directed DNA polymerase</keyword>
<evidence type="ECO:0000256" key="9">
    <source>
        <dbReference type="ARBA" id="ARBA00022843"/>
    </source>
</evidence>
<reference evidence="21 22" key="1">
    <citation type="journal article" date="2016" name="Nat. Commun.">
        <title>Thousands of microbial genomes shed light on interconnected biogeochemical processes in an aquifer system.</title>
        <authorList>
            <person name="Anantharaman K."/>
            <person name="Brown C.T."/>
            <person name="Hug L.A."/>
            <person name="Sharon I."/>
            <person name="Castelle C.J."/>
            <person name="Probst A.J."/>
            <person name="Thomas B.C."/>
            <person name="Singh A."/>
            <person name="Wilkins M.J."/>
            <person name="Karaoz U."/>
            <person name="Brodie E.L."/>
            <person name="Williams K.H."/>
            <person name="Hubbard S.S."/>
            <person name="Banfield J.F."/>
        </authorList>
    </citation>
    <scope>NUCLEOTIDE SEQUENCE [LARGE SCALE GENOMIC DNA]</scope>
</reference>
<evidence type="ECO:0000256" key="5">
    <source>
        <dbReference type="ARBA" id="ARBA00020020"/>
    </source>
</evidence>
<dbReference type="InterPro" id="IPR043519">
    <property type="entry name" value="NT_sf"/>
</dbReference>
<keyword evidence="9" id="KW-0832">Ubl conjugation</keyword>
<dbReference type="CDD" id="cd07436">
    <property type="entry name" value="PHP_PolX"/>
    <property type="match status" value="1"/>
</dbReference>
<gene>
    <name evidence="21" type="ORF">A3J68_00040</name>
</gene>
<organism evidence="21 22">
    <name type="scientific">Candidatus Wildermuthbacteria bacterium RIFCSPHIGHO2_02_FULL_48_16</name>
    <dbReference type="NCBI Taxonomy" id="1802453"/>
    <lineage>
        <taxon>Bacteria</taxon>
        <taxon>Candidatus Wildermuthiibacteriota</taxon>
    </lineage>
</organism>
<evidence type="ECO:0000256" key="12">
    <source>
        <dbReference type="ARBA" id="ARBA00035717"/>
    </source>
</evidence>
<dbReference type="InterPro" id="IPR047967">
    <property type="entry name" value="PolX_PHP"/>
</dbReference>
<dbReference type="AlphaFoldDB" id="A0A1G2R8A1"/>
<accession>A0A1G2R8A1</accession>
<comment type="caution">
    <text evidence="21">The sequence shown here is derived from an EMBL/GenBank/DDBJ whole genome shotgun (WGS) entry which is preliminary data.</text>
</comment>
<evidence type="ECO:0000313" key="22">
    <source>
        <dbReference type="Proteomes" id="UP000178529"/>
    </source>
</evidence>
<evidence type="ECO:0000259" key="18">
    <source>
        <dbReference type="SMART" id="SM00278"/>
    </source>
</evidence>
<dbReference type="SUPFAM" id="SSF89550">
    <property type="entry name" value="PHP domain-like"/>
    <property type="match status" value="1"/>
</dbReference>
<dbReference type="Gene3D" id="3.20.20.140">
    <property type="entry name" value="Metal-dependent hydrolases"/>
    <property type="match status" value="1"/>
</dbReference>
<dbReference type="GO" id="GO:0042578">
    <property type="term" value="F:phosphoric ester hydrolase activity"/>
    <property type="evidence" value="ECO:0007669"/>
    <property type="project" value="TreeGrafter"/>
</dbReference>
<dbReference type="Pfam" id="PF14791">
    <property type="entry name" value="DNA_pol_B_thumb"/>
    <property type="match status" value="1"/>
</dbReference>
<protein>
    <recommendedName>
        <fullName evidence="5">DNA polymerase beta</fullName>
        <ecNumber evidence="3">2.7.7.7</ecNumber>
        <ecNumber evidence="4">4.2.99.18</ecNumber>
    </recommendedName>
    <alternativeName>
        <fullName evidence="12">5'-deoxyribose-phosphate lyase</fullName>
    </alternativeName>
    <alternativeName>
        <fullName evidence="13">AP lyase</fullName>
    </alternativeName>
</protein>